<dbReference type="PANTHER" id="PTHR42085:SF2">
    <property type="entry name" value="F-BOX DOMAIN-CONTAINING PROTEIN"/>
    <property type="match status" value="1"/>
</dbReference>
<reference evidence="1" key="1">
    <citation type="journal article" date="2020" name="Stud. Mycol.">
        <title>101 Dothideomycetes genomes: a test case for predicting lifestyles and emergence of pathogens.</title>
        <authorList>
            <person name="Haridas S."/>
            <person name="Albert R."/>
            <person name="Binder M."/>
            <person name="Bloem J."/>
            <person name="Labutti K."/>
            <person name="Salamov A."/>
            <person name="Andreopoulos B."/>
            <person name="Baker S."/>
            <person name="Barry K."/>
            <person name="Bills G."/>
            <person name="Bluhm B."/>
            <person name="Cannon C."/>
            <person name="Castanera R."/>
            <person name="Culley D."/>
            <person name="Daum C."/>
            <person name="Ezra D."/>
            <person name="Gonzalez J."/>
            <person name="Henrissat B."/>
            <person name="Kuo A."/>
            <person name="Liang C."/>
            <person name="Lipzen A."/>
            <person name="Lutzoni F."/>
            <person name="Magnuson J."/>
            <person name="Mondo S."/>
            <person name="Nolan M."/>
            <person name="Ohm R."/>
            <person name="Pangilinan J."/>
            <person name="Park H.-J."/>
            <person name="Ramirez L."/>
            <person name="Alfaro M."/>
            <person name="Sun H."/>
            <person name="Tritt A."/>
            <person name="Yoshinaga Y."/>
            <person name="Zwiers L.-H."/>
            <person name="Turgeon B."/>
            <person name="Goodwin S."/>
            <person name="Spatafora J."/>
            <person name="Crous P."/>
            <person name="Grigoriev I."/>
        </authorList>
    </citation>
    <scope>NUCLEOTIDE SEQUENCE</scope>
    <source>
        <strain evidence="1">CBS 133067</strain>
    </source>
</reference>
<accession>A0A9P4M2T6</accession>
<evidence type="ECO:0000313" key="1">
    <source>
        <dbReference type="EMBL" id="KAF2092622.1"/>
    </source>
</evidence>
<dbReference type="OrthoDB" id="3946110at2759"/>
<dbReference type="PANTHER" id="PTHR42085">
    <property type="entry name" value="F-BOX DOMAIN-CONTAINING PROTEIN"/>
    <property type="match status" value="1"/>
</dbReference>
<dbReference type="AlphaFoldDB" id="A0A9P4M2T6"/>
<dbReference type="InterPro" id="IPR038883">
    <property type="entry name" value="AN11006-like"/>
</dbReference>
<keyword evidence="2" id="KW-1185">Reference proteome</keyword>
<evidence type="ECO:0000313" key="2">
    <source>
        <dbReference type="Proteomes" id="UP000799772"/>
    </source>
</evidence>
<dbReference type="Proteomes" id="UP000799772">
    <property type="component" value="Unassembled WGS sequence"/>
</dbReference>
<dbReference type="EMBL" id="ML978144">
    <property type="protein sequence ID" value="KAF2092622.1"/>
    <property type="molecule type" value="Genomic_DNA"/>
</dbReference>
<proteinExistence type="predicted"/>
<sequence length="189" mass="22062">MGNSQSKVTPFRLLDLPVEVRLGIYEFDLYNHLESVNHNYIHEFLYEDVVIARMGCEKQPPITSVCRQLRSEALPLYYSKTKFWVPILARNLVTYPYLDDSDRWFSRIGPQNRSMLRHISMPVRFDLASIFNFGDWDPPVVLIAKLSESQITITIASEYRLLPGFKAEYRRTVEYFISKHGSISAHTCH</sequence>
<organism evidence="1 2">
    <name type="scientific">Rhizodiscina lignyota</name>
    <dbReference type="NCBI Taxonomy" id="1504668"/>
    <lineage>
        <taxon>Eukaryota</taxon>
        <taxon>Fungi</taxon>
        <taxon>Dikarya</taxon>
        <taxon>Ascomycota</taxon>
        <taxon>Pezizomycotina</taxon>
        <taxon>Dothideomycetes</taxon>
        <taxon>Pleosporomycetidae</taxon>
        <taxon>Aulographales</taxon>
        <taxon>Rhizodiscinaceae</taxon>
        <taxon>Rhizodiscina</taxon>
    </lineage>
</organism>
<comment type="caution">
    <text evidence="1">The sequence shown here is derived from an EMBL/GenBank/DDBJ whole genome shotgun (WGS) entry which is preliminary data.</text>
</comment>
<protein>
    <submittedName>
        <fullName evidence="1">Uncharacterized protein</fullName>
    </submittedName>
</protein>
<gene>
    <name evidence="1" type="ORF">NA57DRAFT_62333</name>
</gene>
<name>A0A9P4M2T6_9PEZI</name>